<dbReference type="EMBL" id="MK838112">
    <property type="protein sequence ID" value="QDH46613.1"/>
    <property type="molecule type" value="Genomic_DNA"/>
</dbReference>
<proteinExistence type="predicted"/>
<sequence length="59" mass="6672">MLRGLNDWMKHKNLKTLVIPKIGAGLAKGDWEIISNLIDINTSDIEVTVVEFEYGKTKN</sequence>
<protein>
    <recommendedName>
        <fullName evidence="3">Macro domain-containing protein</fullName>
    </recommendedName>
</protein>
<reference evidence="1 2" key="1">
    <citation type="submission" date="2019-04" db="EMBL/GenBank/DDBJ databases">
        <title>Novel bacteriophages capable of disrupting biofilms from clinical strains of Aeromonas hydrophila with intrinsic antibiotic resistance.</title>
        <authorList>
            <person name="Kabwe M."/>
            <person name="Brown T.L."/>
            <person name="Speirs L."/>
            <person name="Ku H."/>
            <person name="Leach M."/>
            <person name="Chan H.T."/>
            <person name="Petrovski S."/>
            <person name="Lock P."/>
            <person name="Tucci J."/>
        </authorList>
    </citation>
    <scope>NUCLEOTIDE SEQUENCE [LARGE SCALE GENOMIC DNA]</scope>
</reference>
<name>A0A514A026_9CAUD</name>
<dbReference type="InterPro" id="IPR043472">
    <property type="entry name" value="Macro_dom-like"/>
</dbReference>
<keyword evidence="2" id="KW-1185">Reference proteome</keyword>
<dbReference type="Proteomes" id="UP000319466">
    <property type="component" value="Segment"/>
</dbReference>
<dbReference type="Gene3D" id="3.40.220.10">
    <property type="entry name" value="Leucine Aminopeptidase, subunit E, domain 1"/>
    <property type="match status" value="1"/>
</dbReference>
<evidence type="ECO:0008006" key="3">
    <source>
        <dbReference type="Google" id="ProtNLM"/>
    </source>
</evidence>
<accession>A0A514A026</accession>
<evidence type="ECO:0000313" key="1">
    <source>
        <dbReference type="EMBL" id="QDH46613.1"/>
    </source>
</evidence>
<dbReference type="SUPFAM" id="SSF52949">
    <property type="entry name" value="Macro domain-like"/>
    <property type="match status" value="1"/>
</dbReference>
<gene>
    <name evidence="1" type="ORF">LAh6_96</name>
</gene>
<evidence type="ECO:0000313" key="2">
    <source>
        <dbReference type="Proteomes" id="UP000319466"/>
    </source>
</evidence>
<organism evidence="1 2">
    <name type="scientific">Aeromonas phage LAh_6</name>
    <dbReference type="NCBI Taxonomy" id="2591030"/>
    <lineage>
        <taxon>Viruses</taxon>
        <taxon>Duplodnaviria</taxon>
        <taxon>Heunggongvirae</taxon>
        <taxon>Uroviricota</taxon>
        <taxon>Caudoviricetes</taxon>
        <taxon>Grimontviridae</taxon>
        <taxon>Lahexavirus</taxon>
        <taxon>Lahexavirus LAh6</taxon>
    </lineage>
</organism>